<evidence type="ECO:0000313" key="4">
    <source>
        <dbReference type="Proteomes" id="UP000590442"/>
    </source>
</evidence>
<proteinExistence type="predicted"/>
<evidence type="ECO:0000313" key="3">
    <source>
        <dbReference type="EMBL" id="NJB72860.1"/>
    </source>
</evidence>
<organism evidence="3 4">
    <name type="scientific">Saonia flava</name>
    <dbReference type="NCBI Taxonomy" id="523696"/>
    <lineage>
        <taxon>Bacteria</taxon>
        <taxon>Pseudomonadati</taxon>
        <taxon>Bacteroidota</taxon>
        <taxon>Flavobacteriia</taxon>
        <taxon>Flavobacteriales</taxon>
        <taxon>Flavobacteriaceae</taxon>
        <taxon>Saonia</taxon>
    </lineage>
</organism>
<evidence type="ECO:0000259" key="2">
    <source>
        <dbReference type="PROSITE" id="PS51352"/>
    </source>
</evidence>
<dbReference type="Pfam" id="PF14595">
    <property type="entry name" value="Thioredoxin_9"/>
    <property type="match status" value="1"/>
</dbReference>
<keyword evidence="4" id="KW-1185">Reference proteome</keyword>
<feature type="domain" description="Thioredoxin" evidence="2">
    <location>
        <begin position="15"/>
        <end position="172"/>
    </location>
</feature>
<gene>
    <name evidence="3" type="ORF">GGR42_003358</name>
</gene>
<dbReference type="EMBL" id="JAATJJ010000003">
    <property type="protein sequence ID" value="NJB72860.1"/>
    <property type="molecule type" value="Genomic_DNA"/>
</dbReference>
<keyword evidence="3" id="KW-0413">Isomerase</keyword>
<accession>A0A846R122</accession>
<dbReference type="InterPro" id="IPR036249">
    <property type="entry name" value="Thioredoxin-like_sf"/>
</dbReference>
<dbReference type="Proteomes" id="UP000590442">
    <property type="component" value="Unassembled WGS sequence"/>
</dbReference>
<evidence type="ECO:0000256" key="1">
    <source>
        <dbReference type="SAM" id="SignalP"/>
    </source>
</evidence>
<dbReference type="AlphaFoldDB" id="A0A846R122"/>
<feature type="chain" id="PRO_5032729008" evidence="1">
    <location>
        <begin position="20"/>
        <end position="187"/>
    </location>
</feature>
<dbReference type="RefSeq" id="WP_167966466.1">
    <property type="nucleotide sequence ID" value="NZ_JAATJJ010000003.1"/>
</dbReference>
<dbReference type="CDD" id="cd02947">
    <property type="entry name" value="TRX_family"/>
    <property type="match status" value="1"/>
</dbReference>
<dbReference type="PROSITE" id="PS51352">
    <property type="entry name" value="THIOREDOXIN_2"/>
    <property type="match status" value="1"/>
</dbReference>
<reference evidence="3 4" key="1">
    <citation type="submission" date="2020-03" db="EMBL/GenBank/DDBJ databases">
        <title>Genomic Encyclopedia of Type Strains, Phase IV (KMG-IV): sequencing the most valuable type-strain genomes for metagenomic binning, comparative biology and taxonomic classification.</title>
        <authorList>
            <person name="Goeker M."/>
        </authorList>
    </citation>
    <scope>NUCLEOTIDE SEQUENCE [LARGE SCALE GENOMIC DNA]</scope>
    <source>
        <strain evidence="3 4">DSM 29762</strain>
    </source>
</reference>
<dbReference type="InterPro" id="IPR013766">
    <property type="entry name" value="Thioredoxin_domain"/>
</dbReference>
<sequence>MKSIYLFLCLLLCSTLSISQNINQEIVTDGGKQFLVGKINVEDGLKSGPYKTWYNKNHDSYDVNKKIVSGFKTNLSNYKILLFMGTWCGDSKREVPKFIKILETANYPMENLKIVALDGRKSLYKTSPTGEEWGLQIKRIPTFIFIKNGKEVNRIVESPIESLERDIHTILTNKPYTPNYASAMKSK</sequence>
<dbReference type="GO" id="GO:0016853">
    <property type="term" value="F:isomerase activity"/>
    <property type="evidence" value="ECO:0007669"/>
    <property type="project" value="UniProtKB-KW"/>
</dbReference>
<comment type="caution">
    <text evidence="3">The sequence shown here is derived from an EMBL/GenBank/DDBJ whole genome shotgun (WGS) entry which is preliminary data.</text>
</comment>
<keyword evidence="1" id="KW-0732">Signal</keyword>
<dbReference type="SUPFAM" id="SSF52833">
    <property type="entry name" value="Thioredoxin-like"/>
    <property type="match status" value="1"/>
</dbReference>
<protein>
    <submittedName>
        <fullName evidence="3">Thiol-disulfide isomerase/thioredoxin</fullName>
    </submittedName>
</protein>
<feature type="signal peptide" evidence="1">
    <location>
        <begin position="1"/>
        <end position="19"/>
    </location>
</feature>
<name>A0A846R122_9FLAO</name>
<dbReference type="Gene3D" id="3.40.30.10">
    <property type="entry name" value="Glutaredoxin"/>
    <property type="match status" value="1"/>
</dbReference>